<reference evidence="3" key="1">
    <citation type="submission" date="2017-09" db="EMBL/GenBank/DDBJ databases">
        <title>Depth-based differentiation of microbial function through sediment-hosted aquifers and enrichment of novel symbionts in the deep terrestrial subsurface.</title>
        <authorList>
            <person name="Probst A.J."/>
            <person name="Ladd B."/>
            <person name="Jarett J.K."/>
            <person name="Geller-Mcgrath D.E."/>
            <person name="Sieber C.M.K."/>
            <person name="Emerson J.B."/>
            <person name="Anantharaman K."/>
            <person name="Thomas B.C."/>
            <person name="Malmstrom R."/>
            <person name="Stieglmeier M."/>
            <person name="Klingl A."/>
            <person name="Woyke T."/>
            <person name="Ryan C.M."/>
            <person name="Banfield J.F."/>
        </authorList>
    </citation>
    <scope>NUCLEOTIDE SEQUENCE [LARGE SCALE GENOMIC DNA]</scope>
</reference>
<comment type="caution">
    <text evidence="2">The sequence shown here is derived from an EMBL/GenBank/DDBJ whole genome shotgun (WGS) entry which is preliminary data.</text>
</comment>
<dbReference type="InterPro" id="IPR017438">
    <property type="entry name" value="ATP-NAD_kinase_N"/>
</dbReference>
<evidence type="ECO:0000313" key="2">
    <source>
        <dbReference type="EMBL" id="PIR95424.1"/>
    </source>
</evidence>
<dbReference type="EMBL" id="PFAL01000022">
    <property type="protein sequence ID" value="PIR95424.1"/>
    <property type="molecule type" value="Genomic_DNA"/>
</dbReference>
<gene>
    <name evidence="2" type="ORF">COT93_02430</name>
</gene>
<dbReference type="SUPFAM" id="SSF111331">
    <property type="entry name" value="NAD kinase/diacylglycerol kinase-like"/>
    <property type="match status" value="1"/>
</dbReference>
<dbReference type="PROSITE" id="PS50146">
    <property type="entry name" value="DAGK"/>
    <property type="match status" value="1"/>
</dbReference>
<dbReference type="Gene3D" id="3.40.50.10330">
    <property type="entry name" value="Probable inorganic polyphosphate/atp-NAD kinase, domain 1"/>
    <property type="match status" value="1"/>
</dbReference>
<protein>
    <recommendedName>
        <fullName evidence="1">DAGKc domain-containing protein</fullName>
    </recommendedName>
</protein>
<dbReference type="GO" id="GO:0016301">
    <property type="term" value="F:kinase activity"/>
    <property type="evidence" value="ECO:0007669"/>
    <property type="project" value="InterPro"/>
</dbReference>
<feature type="domain" description="DAGKc" evidence="1">
    <location>
        <begin position="58"/>
        <end position="134"/>
    </location>
</feature>
<evidence type="ECO:0000259" key="1">
    <source>
        <dbReference type="PROSITE" id="PS50146"/>
    </source>
</evidence>
<accession>A0A2H0V8I0</accession>
<dbReference type="Proteomes" id="UP000229972">
    <property type="component" value="Unassembled WGS sequence"/>
</dbReference>
<name>A0A2H0V8I0_9BACT</name>
<proteinExistence type="predicted"/>
<dbReference type="AlphaFoldDB" id="A0A2H0V8I0"/>
<dbReference type="InterPro" id="IPR001206">
    <property type="entry name" value="Diacylglycerol_kinase_cat_dom"/>
</dbReference>
<organism evidence="2 3">
    <name type="scientific">Candidatus Falkowbacteria bacterium CG10_big_fil_rev_8_21_14_0_10_37_18</name>
    <dbReference type="NCBI Taxonomy" id="1974562"/>
    <lineage>
        <taxon>Bacteria</taxon>
        <taxon>Candidatus Falkowiibacteriota</taxon>
    </lineage>
</organism>
<sequence length="245" mass="27544">MHVYVYDDFLNRGKYQKIINRLEIRLTDLGLNGKIIRLAGIKNIRGVIQNEIKLGAKTVIAVGNNQTVNKIIGAIIDTEIYGDFQKKTLLGVIPIGDDNSIAVSLGIKDMEEACQILLARRLEKIDLGIINQHYFLNQISIQSLDTILKIDDYSLEIGARGELRIINLLSDPSTKIQSNPHDGYLDVYIKTKRNSETHLRAKKIKITNPDNKIIIDGVVEIETPAEVTVKRDQVNLIVGKGRMFE</sequence>
<dbReference type="Pfam" id="PF00781">
    <property type="entry name" value="DAGK_cat"/>
    <property type="match status" value="1"/>
</dbReference>
<evidence type="ECO:0000313" key="3">
    <source>
        <dbReference type="Proteomes" id="UP000229972"/>
    </source>
</evidence>
<dbReference type="InterPro" id="IPR016064">
    <property type="entry name" value="NAD/diacylglycerol_kinase_sf"/>
</dbReference>